<name>A0ABY0H6T4_9PEZI</name>
<sequence length="127" mass="13956">MNGIRGRSVEINGDSAEIDDGSMEINDGSAEINYRSAGRIQQRQQHNELAWKHCRSQLGSATFHFSAPKPGNVLVKGVPSSCMALVTVITGKYKEGNPIPMGSDSVLFQNLSNKEIREIQRALDARR</sequence>
<evidence type="ECO:0000313" key="1">
    <source>
        <dbReference type="EMBL" id="RYO86382.1"/>
    </source>
</evidence>
<comment type="caution">
    <text evidence="1">The sequence shown here is derived from an EMBL/GenBank/DDBJ whole genome shotgun (WGS) entry which is preliminary data.</text>
</comment>
<evidence type="ECO:0000313" key="2">
    <source>
        <dbReference type="Proteomes" id="UP000294003"/>
    </source>
</evidence>
<dbReference type="EMBL" id="QJNS01000117">
    <property type="protein sequence ID" value="RYO86382.1"/>
    <property type="molecule type" value="Genomic_DNA"/>
</dbReference>
<organism evidence="1 2">
    <name type="scientific">Monosporascus cannonballus</name>
    <dbReference type="NCBI Taxonomy" id="155416"/>
    <lineage>
        <taxon>Eukaryota</taxon>
        <taxon>Fungi</taxon>
        <taxon>Dikarya</taxon>
        <taxon>Ascomycota</taxon>
        <taxon>Pezizomycotina</taxon>
        <taxon>Sordariomycetes</taxon>
        <taxon>Xylariomycetidae</taxon>
        <taxon>Xylariales</taxon>
        <taxon>Xylariales incertae sedis</taxon>
        <taxon>Monosporascus</taxon>
    </lineage>
</organism>
<keyword evidence="2" id="KW-1185">Reference proteome</keyword>
<accession>A0ABY0H6T4</accession>
<dbReference type="Proteomes" id="UP000294003">
    <property type="component" value="Unassembled WGS sequence"/>
</dbReference>
<reference evidence="1 2" key="1">
    <citation type="submission" date="2018-06" db="EMBL/GenBank/DDBJ databases">
        <title>Complete Genomes of Monosporascus.</title>
        <authorList>
            <person name="Robinson A.J."/>
            <person name="Natvig D.O."/>
        </authorList>
    </citation>
    <scope>NUCLEOTIDE SEQUENCE [LARGE SCALE GENOMIC DNA]</scope>
    <source>
        <strain evidence="1 2">CBS 609.92</strain>
    </source>
</reference>
<protein>
    <submittedName>
        <fullName evidence="1">Uncharacterized protein</fullName>
    </submittedName>
</protein>
<gene>
    <name evidence="1" type="ORF">DL762_004798</name>
</gene>
<proteinExistence type="predicted"/>